<feature type="transmembrane region" description="Helical" evidence="7">
    <location>
        <begin position="6"/>
        <end position="27"/>
    </location>
</feature>
<dbReference type="Gene3D" id="1.10.287.1260">
    <property type="match status" value="1"/>
</dbReference>
<dbReference type="GO" id="GO:0005886">
    <property type="term" value="C:plasma membrane"/>
    <property type="evidence" value="ECO:0007669"/>
    <property type="project" value="UniProtKB-SubCell"/>
</dbReference>
<dbReference type="SUPFAM" id="SSF82861">
    <property type="entry name" value="Mechanosensitive channel protein MscS (YggB), transmembrane region"/>
    <property type="match status" value="1"/>
</dbReference>
<evidence type="ECO:0000256" key="2">
    <source>
        <dbReference type="ARBA" id="ARBA00008017"/>
    </source>
</evidence>
<dbReference type="AlphaFoldDB" id="A0A7X2N2Y2"/>
<name>A0A7X2N2Y2_9FIRM</name>
<dbReference type="SUPFAM" id="SSF50182">
    <property type="entry name" value="Sm-like ribonucleoproteins"/>
    <property type="match status" value="1"/>
</dbReference>
<feature type="transmembrane region" description="Helical" evidence="7">
    <location>
        <begin position="47"/>
        <end position="69"/>
    </location>
</feature>
<proteinExistence type="inferred from homology"/>
<dbReference type="InterPro" id="IPR011066">
    <property type="entry name" value="MscS_channel_C_sf"/>
</dbReference>
<dbReference type="Proteomes" id="UP000470082">
    <property type="component" value="Unassembled WGS sequence"/>
</dbReference>
<comment type="subcellular location">
    <subcellularLocation>
        <location evidence="1">Cell membrane</location>
        <topology evidence="1">Multi-pass membrane protein</topology>
    </subcellularLocation>
</comment>
<dbReference type="Pfam" id="PF21088">
    <property type="entry name" value="MS_channel_1st"/>
    <property type="match status" value="1"/>
</dbReference>
<keyword evidence="3" id="KW-1003">Cell membrane</keyword>
<feature type="domain" description="Mechanosensitive ion channel transmembrane helices 2/3" evidence="10">
    <location>
        <begin position="55"/>
        <end position="94"/>
    </location>
</feature>
<dbReference type="InterPro" id="IPR023408">
    <property type="entry name" value="MscS_beta-dom_sf"/>
</dbReference>
<feature type="transmembrane region" description="Helical" evidence="7">
    <location>
        <begin position="75"/>
        <end position="93"/>
    </location>
</feature>
<dbReference type="Pfam" id="PF00924">
    <property type="entry name" value="MS_channel_2nd"/>
    <property type="match status" value="1"/>
</dbReference>
<gene>
    <name evidence="11" type="ORF">FYJ50_05045</name>
</gene>
<evidence type="ECO:0000256" key="4">
    <source>
        <dbReference type="ARBA" id="ARBA00022692"/>
    </source>
</evidence>
<accession>A0A7X2N2Y2</accession>
<dbReference type="Gene3D" id="2.30.30.60">
    <property type="match status" value="1"/>
</dbReference>
<dbReference type="Pfam" id="PF21082">
    <property type="entry name" value="MS_channel_3rd"/>
    <property type="match status" value="1"/>
</dbReference>
<dbReference type="InterPro" id="IPR049278">
    <property type="entry name" value="MS_channel_C"/>
</dbReference>
<evidence type="ECO:0000256" key="3">
    <source>
        <dbReference type="ARBA" id="ARBA00022475"/>
    </source>
</evidence>
<feature type="domain" description="Mechanosensitive ion channel MscS" evidence="8">
    <location>
        <begin position="98"/>
        <end position="162"/>
    </location>
</feature>
<keyword evidence="4 7" id="KW-0812">Transmembrane</keyword>
<sequence length="257" mass="28775">MLTIEGLISVAYKLAEFIIIVLIGWILGPFVKKKIITLSRRSSNQGVFTFFGSCASVLIRLISIVIALSSLGVDISIIVGSFSAIGLGISLALKDNMANVACGIQILFTKPFEVGDYIQVEDKEGTVTNIEIMFVTLTTLSNQIVILPNSQVINKFVTNYSKNKIRRIHITVPVSLQADIKDILPAFESVLIENDQVLKDQDINVVVENIKEKYIEIGIFCWVELEQYWNTLYELNKTIQNKKLEMKIPVPEIKVSH</sequence>
<keyword evidence="5 7" id="KW-1133">Transmembrane helix</keyword>
<dbReference type="EMBL" id="VUMM01000007">
    <property type="protein sequence ID" value="MSS01470.1"/>
    <property type="molecule type" value="Genomic_DNA"/>
</dbReference>
<comment type="similarity">
    <text evidence="2">Belongs to the MscS (TC 1.A.23) family.</text>
</comment>
<evidence type="ECO:0000256" key="1">
    <source>
        <dbReference type="ARBA" id="ARBA00004651"/>
    </source>
</evidence>
<dbReference type="Gene3D" id="3.30.70.100">
    <property type="match status" value="1"/>
</dbReference>
<dbReference type="InterPro" id="IPR010920">
    <property type="entry name" value="LSM_dom_sf"/>
</dbReference>
<dbReference type="RefSeq" id="WP_154460005.1">
    <property type="nucleotide sequence ID" value="NZ_JAQYTQ010000051.1"/>
</dbReference>
<dbReference type="SUPFAM" id="SSF82689">
    <property type="entry name" value="Mechanosensitive channel protein MscS (YggB), C-terminal domain"/>
    <property type="match status" value="1"/>
</dbReference>
<dbReference type="PANTHER" id="PTHR30221">
    <property type="entry name" value="SMALL-CONDUCTANCE MECHANOSENSITIVE CHANNEL"/>
    <property type="match status" value="1"/>
</dbReference>
<evidence type="ECO:0000259" key="8">
    <source>
        <dbReference type="Pfam" id="PF00924"/>
    </source>
</evidence>
<evidence type="ECO:0000259" key="9">
    <source>
        <dbReference type="Pfam" id="PF21082"/>
    </source>
</evidence>
<evidence type="ECO:0000256" key="5">
    <source>
        <dbReference type="ARBA" id="ARBA00022989"/>
    </source>
</evidence>
<reference evidence="11 12" key="1">
    <citation type="submission" date="2019-08" db="EMBL/GenBank/DDBJ databases">
        <title>In-depth cultivation of the pig gut microbiome towards novel bacterial diversity and tailored functional studies.</title>
        <authorList>
            <person name="Wylensek D."/>
            <person name="Hitch T.C.A."/>
            <person name="Clavel T."/>
        </authorList>
    </citation>
    <scope>NUCLEOTIDE SEQUENCE [LARGE SCALE GENOMIC DNA]</scope>
    <source>
        <strain evidence="11 12">LKV-178-WT-2G</strain>
    </source>
</reference>
<dbReference type="GO" id="GO:0008381">
    <property type="term" value="F:mechanosensitive monoatomic ion channel activity"/>
    <property type="evidence" value="ECO:0007669"/>
    <property type="project" value="InterPro"/>
</dbReference>
<protein>
    <submittedName>
        <fullName evidence="11">Mechanosensitive ion channel family protein</fullName>
    </submittedName>
</protein>
<dbReference type="InterPro" id="IPR049142">
    <property type="entry name" value="MS_channel_1st"/>
</dbReference>
<dbReference type="InterPro" id="IPR006685">
    <property type="entry name" value="MscS_channel_2nd"/>
</dbReference>
<keyword evidence="6 7" id="KW-0472">Membrane</keyword>
<evidence type="ECO:0000313" key="11">
    <source>
        <dbReference type="EMBL" id="MSS01470.1"/>
    </source>
</evidence>
<evidence type="ECO:0000259" key="10">
    <source>
        <dbReference type="Pfam" id="PF21088"/>
    </source>
</evidence>
<dbReference type="PANTHER" id="PTHR30221:SF1">
    <property type="entry name" value="SMALL-CONDUCTANCE MECHANOSENSITIVE CHANNEL"/>
    <property type="match status" value="1"/>
</dbReference>
<dbReference type="InterPro" id="IPR011014">
    <property type="entry name" value="MscS_channel_TM-2"/>
</dbReference>
<evidence type="ECO:0000256" key="7">
    <source>
        <dbReference type="SAM" id="Phobius"/>
    </source>
</evidence>
<comment type="caution">
    <text evidence="11">The sequence shown here is derived from an EMBL/GenBank/DDBJ whole genome shotgun (WGS) entry which is preliminary data.</text>
</comment>
<organism evidence="11 12">
    <name type="scientific">Floccifex porci</name>
    <dbReference type="NCBI Taxonomy" id="2606629"/>
    <lineage>
        <taxon>Bacteria</taxon>
        <taxon>Bacillati</taxon>
        <taxon>Bacillota</taxon>
        <taxon>Erysipelotrichia</taxon>
        <taxon>Erysipelotrichales</taxon>
        <taxon>Erysipelotrichaceae</taxon>
        <taxon>Floccifex</taxon>
    </lineage>
</organism>
<evidence type="ECO:0000313" key="12">
    <source>
        <dbReference type="Proteomes" id="UP000470082"/>
    </source>
</evidence>
<dbReference type="InterPro" id="IPR045275">
    <property type="entry name" value="MscS_archaea/bacteria_type"/>
</dbReference>
<evidence type="ECO:0000256" key="6">
    <source>
        <dbReference type="ARBA" id="ARBA00023136"/>
    </source>
</evidence>
<feature type="domain" description="Mechanosensitive ion channel MscS C-terminal" evidence="9">
    <location>
        <begin position="170"/>
        <end position="248"/>
    </location>
</feature>
<keyword evidence="12" id="KW-1185">Reference proteome</keyword>